<comment type="caution">
    <text evidence="1">The sequence shown here is derived from an EMBL/GenBank/DDBJ whole genome shotgun (WGS) entry which is preliminary data.</text>
</comment>
<evidence type="ECO:0000313" key="1">
    <source>
        <dbReference type="EMBL" id="KAG5926650.1"/>
    </source>
</evidence>
<feature type="non-terminal residue" evidence="1">
    <location>
        <position position="1"/>
    </location>
</feature>
<accession>A0A8K0J7X7</accession>
<dbReference type="OrthoDB" id="128867at2759"/>
<dbReference type="EMBL" id="SRPY01000247">
    <property type="protein sequence ID" value="KAG5926650.1"/>
    <property type="molecule type" value="Genomic_DNA"/>
</dbReference>
<reference evidence="1" key="1">
    <citation type="journal article" date="2020" name="bioRxiv">
        <title>Whole genome comparisons of ergot fungi reveals the divergence and evolution of species within the genus Claviceps are the result of varying mechanisms driving genome evolution and host range expansion.</title>
        <authorList>
            <person name="Wyka S.A."/>
            <person name="Mondo S.J."/>
            <person name="Liu M."/>
            <person name="Dettman J."/>
            <person name="Nalam V."/>
            <person name="Broders K.D."/>
        </authorList>
    </citation>
    <scope>NUCLEOTIDE SEQUENCE</scope>
    <source>
        <strain evidence="1">CCC 489</strain>
    </source>
</reference>
<dbReference type="AlphaFoldDB" id="A0A8K0J7X7"/>
<sequence length="115" mass="13054">MEIDGYYYDTSKKKYFKIEKSHTAPSQASWSADAVKRRRCEDASREEARRKADLVRRHVRRHRLRGDVLGGGLLRRETERSVDARNGSELRCAAWAGGAADKGRVSFVSGAGRER</sequence>
<proteinExistence type="predicted"/>
<gene>
    <name evidence="1" type="ORF">E4U42_003061</name>
</gene>
<dbReference type="Proteomes" id="UP000811619">
    <property type="component" value="Unassembled WGS sequence"/>
</dbReference>
<name>A0A8K0J7X7_9HYPO</name>
<protein>
    <submittedName>
        <fullName evidence="1">Uncharacterized protein</fullName>
    </submittedName>
</protein>
<keyword evidence="2" id="KW-1185">Reference proteome</keyword>
<organism evidence="1 2">
    <name type="scientific">Claviceps africana</name>
    <dbReference type="NCBI Taxonomy" id="83212"/>
    <lineage>
        <taxon>Eukaryota</taxon>
        <taxon>Fungi</taxon>
        <taxon>Dikarya</taxon>
        <taxon>Ascomycota</taxon>
        <taxon>Pezizomycotina</taxon>
        <taxon>Sordariomycetes</taxon>
        <taxon>Hypocreomycetidae</taxon>
        <taxon>Hypocreales</taxon>
        <taxon>Clavicipitaceae</taxon>
        <taxon>Claviceps</taxon>
    </lineage>
</organism>
<evidence type="ECO:0000313" key="2">
    <source>
        <dbReference type="Proteomes" id="UP000811619"/>
    </source>
</evidence>